<evidence type="ECO:0000256" key="1">
    <source>
        <dbReference type="SAM" id="MobiDB-lite"/>
    </source>
</evidence>
<name>A0A0G2HX29_9EURO</name>
<feature type="non-terminal residue" evidence="2">
    <location>
        <position position="1"/>
    </location>
</feature>
<evidence type="ECO:0000313" key="2">
    <source>
        <dbReference type="EMBL" id="KKZ62832.1"/>
    </source>
</evidence>
<sequence length="55" mass="5949">IACSHNQTVSVSTGISITKSKPRAHGSSASSFKLHINNLEGRNEALSWMHINNES</sequence>
<proteinExistence type="predicted"/>
<comment type="caution">
    <text evidence="2">The sequence shown here is derived from an EMBL/GenBank/DDBJ whole genome shotgun (WGS) entry which is preliminary data.</text>
</comment>
<reference evidence="3" key="1">
    <citation type="journal article" date="2015" name="PLoS Genet.">
        <title>The dynamic genome and transcriptome of the human fungal pathogen Blastomyces and close relative Emmonsia.</title>
        <authorList>
            <person name="Munoz J.F."/>
            <person name="Gauthier G.M."/>
            <person name="Desjardins C.A."/>
            <person name="Gallo J.E."/>
            <person name="Holder J."/>
            <person name="Sullivan T.D."/>
            <person name="Marty A.J."/>
            <person name="Carmen J.C."/>
            <person name="Chen Z."/>
            <person name="Ding L."/>
            <person name="Gujja S."/>
            <person name="Magrini V."/>
            <person name="Misas E."/>
            <person name="Mitreva M."/>
            <person name="Priest M."/>
            <person name="Saif S."/>
            <person name="Whiston E.A."/>
            <person name="Young S."/>
            <person name="Zeng Q."/>
            <person name="Goldman W.E."/>
            <person name="Mardis E.R."/>
            <person name="Taylor J.W."/>
            <person name="McEwen J.G."/>
            <person name="Clay O.K."/>
            <person name="Klein B.S."/>
            <person name="Cuomo C.A."/>
        </authorList>
    </citation>
    <scope>NUCLEOTIDE SEQUENCE [LARGE SCALE GENOMIC DNA]</scope>
    <source>
        <strain evidence="3">UAMH 3008</strain>
    </source>
</reference>
<feature type="region of interest" description="Disordered" evidence="1">
    <location>
        <begin position="1"/>
        <end position="29"/>
    </location>
</feature>
<evidence type="ECO:0000313" key="3">
    <source>
        <dbReference type="Proteomes" id="UP000034164"/>
    </source>
</evidence>
<gene>
    <name evidence="2" type="ORF">EMCG_02827</name>
</gene>
<dbReference type="VEuPathDB" id="FungiDB:EMCG_02827"/>
<dbReference type="Proteomes" id="UP000034164">
    <property type="component" value="Unassembled WGS sequence"/>
</dbReference>
<organism evidence="2 3">
    <name type="scientific">[Emmonsia] crescens</name>
    <dbReference type="NCBI Taxonomy" id="73230"/>
    <lineage>
        <taxon>Eukaryota</taxon>
        <taxon>Fungi</taxon>
        <taxon>Dikarya</taxon>
        <taxon>Ascomycota</taxon>
        <taxon>Pezizomycotina</taxon>
        <taxon>Eurotiomycetes</taxon>
        <taxon>Eurotiomycetidae</taxon>
        <taxon>Onygenales</taxon>
        <taxon>Ajellomycetaceae</taxon>
        <taxon>Emergomyces</taxon>
    </lineage>
</organism>
<feature type="compositionally biased region" description="Polar residues" evidence="1">
    <location>
        <begin position="1"/>
        <end position="19"/>
    </location>
</feature>
<accession>A0A0G2HX29</accession>
<dbReference type="EMBL" id="LCZI01001031">
    <property type="protein sequence ID" value="KKZ62832.1"/>
    <property type="molecule type" value="Genomic_DNA"/>
</dbReference>
<dbReference type="AlphaFoldDB" id="A0A0G2HX29"/>
<protein>
    <submittedName>
        <fullName evidence="2">Uncharacterized protein</fullName>
    </submittedName>
</protein>